<accession>A0A1I8AUH5</accession>
<organism evidence="2 3">
    <name type="scientific">Steinernema glaseri</name>
    <dbReference type="NCBI Taxonomy" id="37863"/>
    <lineage>
        <taxon>Eukaryota</taxon>
        <taxon>Metazoa</taxon>
        <taxon>Ecdysozoa</taxon>
        <taxon>Nematoda</taxon>
        <taxon>Chromadorea</taxon>
        <taxon>Rhabditida</taxon>
        <taxon>Tylenchina</taxon>
        <taxon>Panagrolaimomorpha</taxon>
        <taxon>Strongyloidoidea</taxon>
        <taxon>Steinernematidae</taxon>
        <taxon>Steinernema</taxon>
    </lineage>
</organism>
<dbReference type="Gene3D" id="2.40.10.10">
    <property type="entry name" value="Trypsin-like serine proteases"/>
    <property type="match status" value="1"/>
</dbReference>
<dbReference type="GO" id="GO:0006508">
    <property type="term" value="P:proteolysis"/>
    <property type="evidence" value="ECO:0007669"/>
    <property type="project" value="InterPro"/>
</dbReference>
<dbReference type="Pfam" id="PF00089">
    <property type="entry name" value="Trypsin"/>
    <property type="match status" value="1"/>
</dbReference>
<name>A0A1I8AUH5_9BILA</name>
<dbReference type="AlphaFoldDB" id="A0A1I8AUH5"/>
<reference evidence="3" key="1">
    <citation type="submission" date="2016-11" db="UniProtKB">
        <authorList>
            <consortium name="WormBaseParasite"/>
        </authorList>
    </citation>
    <scope>IDENTIFICATION</scope>
</reference>
<dbReference type="GO" id="GO:0004252">
    <property type="term" value="F:serine-type endopeptidase activity"/>
    <property type="evidence" value="ECO:0007669"/>
    <property type="project" value="InterPro"/>
</dbReference>
<dbReference type="WBParaSite" id="L893_g9303.t1">
    <property type="protein sequence ID" value="L893_g9303.t1"/>
    <property type="gene ID" value="L893_g9303"/>
</dbReference>
<dbReference type="SUPFAM" id="SSF50494">
    <property type="entry name" value="Trypsin-like serine proteases"/>
    <property type="match status" value="1"/>
</dbReference>
<feature type="domain" description="Peptidase S1" evidence="1">
    <location>
        <begin position="12"/>
        <end position="53"/>
    </location>
</feature>
<protein>
    <submittedName>
        <fullName evidence="3">Peptidase S1 domain-containing protein</fullName>
    </submittedName>
</protein>
<dbReference type="InterPro" id="IPR043504">
    <property type="entry name" value="Peptidase_S1_PA_chymotrypsin"/>
</dbReference>
<keyword evidence="2" id="KW-1185">Reference proteome</keyword>
<proteinExistence type="predicted"/>
<dbReference type="InterPro" id="IPR009003">
    <property type="entry name" value="Peptidase_S1_PA"/>
</dbReference>
<evidence type="ECO:0000259" key="1">
    <source>
        <dbReference type="Pfam" id="PF00089"/>
    </source>
</evidence>
<dbReference type="InterPro" id="IPR001254">
    <property type="entry name" value="Trypsin_dom"/>
</dbReference>
<evidence type="ECO:0000313" key="3">
    <source>
        <dbReference type="WBParaSite" id="L893_g9303.t1"/>
    </source>
</evidence>
<sequence>MVAVQSYAFMGIVSEAESQQTDRQGRVITKITVHPDYNPTTLHADIAVLEWTALEMLRLGIYIKWRRWASAISKIFDVLCRFQEVGSIAPYNSAVKT</sequence>
<evidence type="ECO:0000313" key="2">
    <source>
        <dbReference type="Proteomes" id="UP000095287"/>
    </source>
</evidence>
<dbReference type="Proteomes" id="UP000095287">
    <property type="component" value="Unplaced"/>
</dbReference>